<dbReference type="SMART" id="SM00671">
    <property type="entry name" value="SEL1"/>
    <property type="match status" value="3"/>
</dbReference>
<sequence length="391" mass="44080">MKLLKFLTLCGAVVMLSACVSKQQALYQKADDGDANSQLAVGLNLYHGENGFKQDKVKSLQYLEKSFKQGNKDAGFNIAHIYQSDDDYEKAVQYYQEAAQLGSIKSLDNLSVLYLVGSGVNKDLKQAQDYAQQAIKLGGIRAHRILGDIYLEQNKPKSALKQFNAMLDAPLTRSNSKTQKAYTSRAKMAAYLMLGDTENAYKWGSIALITTTFDDTSERTKQLFSRYQTAASQLSQNTKQRLAKTIIDTHYQLFETDHSFYKDHHIQPMAPGVIDPDRDQILNFVGYFTYPNRNLFGTINALKKRSEPEAKELLVISQLKLSNQHMKYGTMYLQTGAARTVTKEAISVMDEIENPSFDYFKSLAERKLDVMNNIYDYQVATIKAHKPAEGA</sequence>
<protein>
    <submittedName>
        <fullName evidence="3">Tetratricopeptide repeat protein</fullName>
    </submittedName>
</protein>
<dbReference type="RefSeq" id="WP_390189206.1">
    <property type="nucleotide sequence ID" value="NZ_JBHMEP010000001.1"/>
</dbReference>
<dbReference type="InterPro" id="IPR006597">
    <property type="entry name" value="Sel1-like"/>
</dbReference>
<keyword evidence="4" id="KW-1185">Reference proteome</keyword>
<feature type="signal peptide" evidence="2">
    <location>
        <begin position="1"/>
        <end position="25"/>
    </location>
</feature>
<dbReference type="PROSITE" id="PS50005">
    <property type="entry name" value="TPR"/>
    <property type="match status" value="1"/>
</dbReference>
<organism evidence="3 4">
    <name type="scientific">Vibrio olivae</name>
    <dbReference type="NCBI Taxonomy" id="1243002"/>
    <lineage>
        <taxon>Bacteria</taxon>
        <taxon>Pseudomonadati</taxon>
        <taxon>Pseudomonadota</taxon>
        <taxon>Gammaproteobacteria</taxon>
        <taxon>Vibrionales</taxon>
        <taxon>Vibrionaceae</taxon>
        <taxon>Vibrio</taxon>
    </lineage>
</organism>
<evidence type="ECO:0000313" key="3">
    <source>
        <dbReference type="EMBL" id="MFB9133682.1"/>
    </source>
</evidence>
<evidence type="ECO:0000313" key="4">
    <source>
        <dbReference type="Proteomes" id="UP001589645"/>
    </source>
</evidence>
<keyword evidence="2" id="KW-0732">Signal</keyword>
<dbReference type="Pfam" id="PF08238">
    <property type="entry name" value="Sel1"/>
    <property type="match status" value="3"/>
</dbReference>
<dbReference type="InterPro" id="IPR050767">
    <property type="entry name" value="Sel1_AlgK"/>
</dbReference>
<dbReference type="Proteomes" id="UP001589645">
    <property type="component" value="Unassembled WGS sequence"/>
</dbReference>
<dbReference type="PANTHER" id="PTHR11102">
    <property type="entry name" value="SEL-1-LIKE PROTEIN"/>
    <property type="match status" value="1"/>
</dbReference>
<name>A0ABV5HI57_9VIBR</name>
<keyword evidence="1" id="KW-0802">TPR repeat</keyword>
<comment type="caution">
    <text evidence="3">The sequence shown here is derived from an EMBL/GenBank/DDBJ whole genome shotgun (WGS) entry which is preliminary data.</text>
</comment>
<dbReference type="SUPFAM" id="SSF81901">
    <property type="entry name" value="HCP-like"/>
    <property type="match status" value="1"/>
</dbReference>
<reference evidence="3 4" key="1">
    <citation type="submission" date="2024-09" db="EMBL/GenBank/DDBJ databases">
        <authorList>
            <person name="Sun Q."/>
            <person name="Mori K."/>
        </authorList>
    </citation>
    <scope>NUCLEOTIDE SEQUENCE [LARGE SCALE GENOMIC DNA]</scope>
    <source>
        <strain evidence="3 4">CECT 8064</strain>
    </source>
</reference>
<accession>A0ABV5HI57</accession>
<dbReference type="PROSITE" id="PS51257">
    <property type="entry name" value="PROKAR_LIPOPROTEIN"/>
    <property type="match status" value="1"/>
</dbReference>
<gene>
    <name evidence="3" type="ORF">ACFFUV_01715</name>
</gene>
<evidence type="ECO:0000256" key="2">
    <source>
        <dbReference type="SAM" id="SignalP"/>
    </source>
</evidence>
<feature type="repeat" description="TPR" evidence="1">
    <location>
        <begin position="72"/>
        <end position="105"/>
    </location>
</feature>
<dbReference type="InterPro" id="IPR011990">
    <property type="entry name" value="TPR-like_helical_dom_sf"/>
</dbReference>
<dbReference type="PANTHER" id="PTHR11102:SF160">
    <property type="entry name" value="ERAD-ASSOCIATED E3 UBIQUITIN-PROTEIN LIGASE COMPONENT HRD3"/>
    <property type="match status" value="1"/>
</dbReference>
<dbReference type="InterPro" id="IPR019734">
    <property type="entry name" value="TPR_rpt"/>
</dbReference>
<evidence type="ECO:0000256" key="1">
    <source>
        <dbReference type="PROSITE-ProRule" id="PRU00339"/>
    </source>
</evidence>
<dbReference type="Gene3D" id="1.25.40.10">
    <property type="entry name" value="Tetratricopeptide repeat domain"/>
    <property type="match status" value="1"/>
</dbReference>
<dbReference type="EMBL" id="JBHMEP010000001">
    <property type="protein sequence ID" value="MFB9133682.1"/>
    <property type="molecule type" value="Genomic_DNA"/>
</dbReference>
<proteinExistence type="predicted"/>
<feature type="chain" id="PRO_5045965484" evidence="2">
    <location>
        <begin position="26"/>
        <end position="391"/>
    </location>
</feature>